<organism evidence="3">
    <name type="scientific">Amphora coffeiformis</name>
    <dbReference type="NCBI Taxonomy" id="265554"/>
    <lineage>
        <taxon>Eukaryota</taxon>
        <taxon>Sar</taxon>
        <taxon>Stramenopiles</taxon>
        <taxon>Ochrophyta</taxon>
        <taxon>Bacillariophyta</taxon>
        <taxon>Bacillariophyceae</taxon>
        <taxon>Bacillariophycidae</taxon>
        <taxon>Thalassiophysales</taxon>
        <taxon>Catenulaceae</taxon>
        <taxon>Amphora</taxon>
    </lineage>
</organism>
<gene>
    <name evidence="3" type="ORF">ACOF00016_LOCUS18609</name>
</gene>
<protein>
    <submittedName>
        <fullName evidence="3">Uncharacterized protein</fullName>
    </submittedName>
</protein>
<name>A0A7S3LGJ9_9STRA</name>
<keyword evidence="1" id="KW-0812">Transmembrane</keyword>
<evidence type="ECO:0000313" key="3">
    <source>
        <dbReference type="EMBL" id="CAE0422005.1"/>
    </source>
</evidence>
<feature type="transmembrane region" description="Helical" evidence="1">
    <location>
        <begin position="192"/>
        <end position="210"/>
    </location>
</feature>
<dbReference type="AlphaFoldDB" id="A0A7S3LGJ9"/>
<evidence type="ECO:0000256" key="2">
    <source>
        <dbReference type="SAM" id="SignalP"/>
    </source>
</evidence>
<feature type="signal peptide" evidence="2">
    <location>
        <begin position="1"/>
        <end position="25"/>
    </location>
</feature>
<reference evidence="3" key="1">
    <citation type="submission" date="2021-01" db="EMBL/GenBank/DDBJ databases">
        <authorList>
            <person name="Corre E."/>
            <person name="Pelletier E."/>
            <person name="Niang G."/>
            <person name="Scheremetjew M."/>
            <person name="Finn R."/>
            <person name="Kale V."/>
            <person name="Holt S."/>
            <person name="Cochrane G."/>
            <person name="Meng A."/>
            <person name="Brown T."/>
            <person name="Cohen L."/>
        </authorList>
    </citation>
    <scope>NUCLEOTIDE SEQUENCE</scope>
    <source>
        <strain evidence="3">CCMP127</strain>
    </source>
</reference>
<evidence type="ECO:0000256" key="1">
    <source>
        <dbReference type="SAM" id="Phobius"/>
    </source>
</evidence>
<proteinExistence type="predicted"/>
<feature type="chain" id="PRO_5031394656" evidence="2">
    <location>
        <begin position="26"/>
        <end position="229"/>
    </location>
</feature>
<sequence>MCGRLLLRVWRLALPTTLLFLSVSGEDYQNVYGNALQSCSQDGMALTGYTRTGYCVDQNDDAGSHHICIDLSSTSGGNFCSVTGQSDWCSSENMPCHENPSASDCSIQQWCVCQWAFASYLDNAGGCDQIQDIVCEAINVKALQSYYQQKSTAKYQTALDCIVERCGLENASSSLYAAKGQPGKLSSVGLSLFFWAALVGAGVTISAVVFSRLRRVNAKLEDGFVKMQN</sequence>
<keyword evidence="1" id="KW-1133">Transmembrane helix</keyword>
<keyword evidence="1" id="KW-0472">Membrane</keyword>
<dbReference type="Pfam" id="PF09996">
    <property type="entry name" value="DUF2237"/>
    <property type="match status" value="1"/>
</dbReference>
<dbReference type="Gene3D" id="3.30.56.110">
    <property type="entry name" value="Protein of unknown function DUF2237"/>
    <property type="match status" value="1"/>
</dbReference>
<dbReference type="InterPro" id="IPR018714">
    <property type="entry name" value="DUF2237"/>
</dbReference>
<keyword evidence="2" id="KW-0732">Signal</keyword>
<accession>A0A7S3LGJ9</accession>
<dbReference type="EMBL" id="HBIM01025058">
    <property type="protein sequence ID" value="CAE0422005.1"/>
    <property type="molecule type" value="Transcribed_RNA"/>
</dbReference>